<dbReference type="AlphaFoldDB" id="A0A840BSI2"/>
<protein>
    <submittedName>
        <fullName evidence="1">Uncharacterized protein</fullName>
    </submittedName>
</protein>
<dbReference type="InterPro" id="IPR042184">
    <property type="entry name" value="YqeY/Aim41_N"/>
</dbReference>
<gene>
    <name evidence="1" type="ORF">GGR16_000770</name>
</gene>
<dbReference type="PANTHER" id="PTHR28055">
    <property type="entry name" value="ALTERED INHERITANCE OF MITOCHONDRIA PROTEIN 41, MITOCHONDRIAL"/>
    <property type="match status" value="1"/>
</dbReference>
<keyword evidence="2" id="KW-1185">Reference proteome</keyword>
<evidence type="ECO:0000313" key="1">
    <source>
        <dbReference type="EMBL" id="MBB4015764.1"/>
    </source>
</evidence>
<dbReference type="RefSeq" id="WP_156332778.1">
    <property type="nucleotide sequence ID" value="NZ_JACIEN010000001.1"/>
</dbReference>
<organism evidence="1 2">
    <name type="scientific">Chelatococcus caeni</name>
    <dbReference type="NCBI Taxonomy" id="1348468"/>
    <lineage>
        <taxon>Bacteria</taxon>
        <taxon>Pseudomonadati</taxon>
        <taxon>Pseudomonadota</taxon>
        <taxon>Alphaproteobacteria</taxon>
        <taxon>Hyphomicrobiales</taxon>
        <taxon>Chelatococcaceae</taxon>
        <taxon>Chelatococcus</taxon>
    </lineage>
</organism>
<dbReference type="Proteomes" id="UP000577362">
    <property type="component" value="Unassembled WGS sequence"/>
</dbReference>
<comment type="caution">
    <text evidence="1">The sequence shown here is derived from an EMBL/GenBank/DDBJ whole genome shotgun (WGS) entry which is preliminary data.</text>
</comment>
<dbReference type="InterPro" id="IPR019004">
    <property type="entry name" value="YqeY/Aim41"/>
</dbReference>
<accession>A0A840BSI2</accession>
<name>A0A840BSI2_9HYPH</name>
<proteinExistence type="predicted"/>
<dbReference type="EMBL" id="JACIEN010000001">
    <property type="protein sequence ID" value="MBB4015764.1"/>
    <property type="molecule type" value="Genomic_DNA"/>
</dbReference>
<dbReference type="PANTHER" id="PTHR28055:SF1">
    <property type="entry name" value="ALTERED INHERITANCE OF MITOCHONDRIA PROTEIN 41, MITOCHONDRIAL"/>
    <property type="match status" value="1"/>
</dbReference>
<evidence type="ECO:0000313" key="2">
    <source>
        <dbReference type="Proteomes" id="UP000577362"/>
    </source>
</evidence>
<sequence>MTAESVKTRLRADLRHALKEKDRPKIALLRNLVAALDNAEAPRAAAGPAPGEDFWSGAAEVERLALGDQEIRRVLVSEIEEREDAAAQFERLGQAERAAALRFEATLARQYVDSQGTHPRSHL</sequence>
<dbReference type="Gene3D" id="1.10.1510.10">
    <property type="entry name" value="Uncharacterised protein YqeY/AIM41 PF09424, N-terminal domain"/>
    <property type="match status" value="1"/>
</dbReference>
<reference evidence="1 2" key="1">
    <citation type="submission" date="2020-08" db="EMBL/GenBank/DDBJ databases">
        <title>Genomic Encyclopedia of Type Strains, Phase IV (KMG-IV): sequencing the most valuable type-strain genomes for metagenomic binning, comparative biology and taxonomic classification.</title>
        <authorList>
            <person name="Goeker M."/>
        </authorList>
    </citation>
    <scope>NUCLEOTIDE SEQUENCE [LARGE SCALE GENOMIC DNA]</scope>
    <source>
        <strain evidence="1 2">DSM 103737</strain>
    </source>
</reference>